<organism evidence="1 2">
    <name type="scientific">Ascobolus immersus RN42</name>
    <dbReference type="NCBI Taxonomy" id="1160509"/>
    <lineage>
        <taxon>Eukaryota</taxon>
        <taxon>Fungi</taxon>
        <taxon>Dikarya</taxon>
        <taxon>Ascomycota</taxon>
        <taxon>Pezizomycotina</taxon>
        <taxon>Pezizomycetes</taxon>
        <taxon>Pezizales</taxon>
        <taxon>Ascobolaceae</taxon>
        <taxon>Ascobolus</taxon>
    </lineage>
</organism>
<keyword evidence="2" id="KW-1185">Reference proteome</keyword>
<protein>
    <submittedName>
        <fullName evidence="1">Uncharacterized protein</fullName>
    </submittedName>
</protein>
<name>A0A3N4HG72_ASCIM</name>
<gene>
    <name evidence="1" type="ORF">BJ508DRAFT_315661</name>
</gene>
<proteinExistence type="predicted"/>
<dbReference type="AlphaFoldDB" id="A0A3N4HG72"/>
<dbReference type="EMBL" id="ML119935">
    <property type="protein sequence ID" value="RPA71391.1"/>
    <property type="molecule type" value="Genomic_DNA"/>
</dbReference>
<evidence type="ECO:0000313" key="1">
    <source>
        <dbReference type="EMBL" id="RPA71391.1"/>
    </source>
</evidence>
<evidence type="ECO:0000313" key="2">
    <source>
        <dbReference type="Proteomes" id="UP000275078"/>
    </source>
</evidence>
<sequence>MYWSMLRRGCIHRQGSKVKALSRRHPTGGTLVRALGNRRREQLATQLQDDVKVSSYDCDALSRLGASEVVLLGEEERCANVVKRCVFGTLNSLHDKRFVTLVDRTIWEGFDPKLLVQERNATAGIQTGQEAALQGGSSPEPDGGCACDVTNSVDGDMRDESNSAKRARLDSEVGLGSRFRWWD</sequence>
<dbReference type="Proteomes" id="UP000275078">
    <property type="component" value="Unassembled WGS sequence"/>
</dbReference>
<accession>A0A3N4HG72</accession>
<reference evidence="1 2" key="1">
    <citation type="journal article" date="2018" name="Nat. Ecol. Evol.">
        <title>Pezizomycetes genomes reveal the molecular basis of ectomycorrhizal truffle lifestyle.</title>
        <authorList>
            <person name="Murat C."/>
            <person name="Payen T."/>
            <person name="Noel B."/>
            <person name="Kuo A."/>
            <person name="Morin E."/>
            <person name="Chen J."/>
            <person name="Kohler A."/>
            <person name="Krizsan K."/>
            <person name="Balestrini R."/>
            <person name="Da Silva C."/>
            <person name="Montanini B."/>
            <person name="Hainaut M."/>
            <person name="Levati E."/>
            <person name="Barry K.W."/>
            <person name="Belfiori B."/>
            <person name="Cichocki N."/>
            <person name="Clum A."/>
            <person name="Dockter R.B."/>
            <person name="Fauchery L."/>
            <person name="Guy J."/>
            <person name="Iotti M."/>
            <person name="Le Tacon F."/>
            <person name="Lindquist E.A."/>
            <person name="Lipzen A."/>
            <person name="Malagnac F."/>
            <person name="Mello A."/>
            <person name="Molinier V."/>
            <person name="Miyauchi S."/>
            <person name="Poulain J."/>
            <person name="Riccioni C."/>
            <person name="Rubini A."/>
            <person name="Sitrit Y."/>
            <person name="Splivallo R."/>
            <person name="Traeger S."/>
            <person name="Wang M."/>
            <person name="Zifcakova L."/>
            <person name="Wipf D."/>
            <person name="Zambonelli A."/>
            <person name="Paolocci F."/>
            <person name="Nowrousian M."/>
            <person name="Ottonello S."/>
            <person name="Baldrian P."/>
            <person name="Spatafora J.W."/>
            <person name="Henrissat B."/>
            <person name="Nagy L.G."/>
            <person name="Aury J.M."/>
            <person name="Wincker P."/>
            <person name="Grigoriev I.V."/>
            <person name="Bonfante P."/>
            <person name="Martin F.M."/>
        </authorList>
    </citation>
    <scope>NUCLEOTIDE SEQUENCE [LARGE SCALE GENOMIC DNA]</scope>
    <source>
        <strain evidence="1 2">RN42</strain>
    </source>
</reference>